<dbReference type="KEGG" id="mdn:JT25_014390"/>
<dbReference type="PRINTS" id="PR00080">
    <property type="entry name" value="SDRFAMILY"/>
</dbReference>
<dbReference type="CDD" id="cd05325">
    <property type="entry name" value="carb_red_sniffer_like_SDR_c"/>
    <property type="match status" value="1"/>
</dbReference>
<dbReference type="InterPro" id="IPR036291">
    <property type="entry name" value="NAD(P)-bd_dom_sf"/>
</dbReference>
<evidence type="ECO:0000313" key="2">
    <source>
        <dbReference type="EMBL" id="AMK77652.1"/>
    </source>
</evidence>
<dbReference type="STRING" id="1538553.JT25_014390"/>
<dbReference type="AlphaFoldDB" id="A0A126T6D6"/>
<accession>A0A126T6D6</accession>
<proteinExistence type="inferred from homology"/>
<comment type="similarity">
    <text evidence="1">Belongs to the short-chain dehydrogenases/reductases (SDR) family.</text>
</comment>
<organism evidence="2 3">
    <name type="scientific">Methylomonas denitrificans</name>
    <dbReference type="NCBI Taxonomy" id="1538553"/>
    <lineage>
        <taxon>Bacteria</taxon>
        <taxon>Pseudomonadati</taxon>
        <taxon>Pseudomonadota</taxon>
        <taxon>Gammaproteobacteria</taxon>
        <taxon>Methylococcales</taxon>
        <taxon>Methylococcaceae</taxon>
        <taxon>Methylomonas</taxon>
    </lineage>
</organism>
<dbReference type="GO" id="GO:0016616">
    <property type="term" value="F:oxidoreductase activity, acting on the CH-OH group of donors, NAD or NADP as acceptor"/>
    <property type="evidence" value="ECO:0007669"/>
    <property type="project" value="TreeGrafter"/>
</dbReference>
<evidence type="ECO:0000313" key="3">
    <source>
        <dbReference type="Proteomes" id="UP000030512"/>
    </source>
</evidence>
<sequence>MQTVLITGANRGLGLEFCRQYAAAGNQVIAACRNPVKAEQLAALAKQYPQIQIETLDVADFNQIDALATKLSHRKIDVLLNNAGVYGDQAGRGFGQLDYQTWARVLAVNVLAPLKLAEAFLPHVQRSDKRLIVALSSLMGSMTDNTSGGSILYRSSKAGLNAALKSLSIDLRPTAVGVLILHPGWVRTDMGGPNGLIDAEESVSGMRKVIDNFSLADTGSFVKYDGSALPW</sequence>
<dbReference type="PANTHER" id="PTHR45458">
    <property type="entry name" value="SHORT-CHAIN DEHYDROGENASE/REDUCTASE SDR"/>
    <property type="match status" value="1"/>
</dbReference>
<dbReference type="RefSeq" id="WP_036275627.1">
    <property type="nucleotide sequence ID" value="NZ_CP014476.1"/>
</dbReference>
<dbReference type="Proteomes" id="UP000030512">
    <property type="component" value="Chromosome"/>
</dbReference>
<evidence type="ECO:0000256" key="1">
    <source>
        <dbReference type="RuleBase" id="RU000363"/>
    </source>
</evidence>
<dbReference type="PANTHER" id="PTHR45458:SF1">
    <property type="entry name" value="SHORT CHAIN DEHYDROGENASE"/>
    <property type="match status" value="1"/>
</dbReference>
<dbReference type="SUPFAM" id="SSF51735">
    <property type="entry name" value="NAD(P)-binding Rossmann-fold domains"/>
    <property type="match status" value="1"/>
</dbReference>
<dbReference type="Pfam" id="PF00106">
    <property type="entry name" value="adh_short"/>
    <property type="match status" value="1"/>
</dbReference>
<gene>
    <name evidence="2" type="ORF">JT25_014390</name>
</gene>
<keyword evidence="3" id="KW-1185">Reference proteome</keyword>
<dbReference type="InterPro" id="IPR052184">
    <property type="entry name" value="SDR_enzymes"/>
</dbReference>
<dbReference type="OrthoDB" id="5786478at2"/>
<protein>
    <submittedName>
        <fullName evidence="2">Short-chain dehydrogenase</fullName>
    </submittedName>
</protein>
<name>A0A126T6D6_9GAMM</name>
<dbReference type="Gene3D" id="3.40.50.720">
    <property type="entry name" value="NAD(P)-binding Rossmann-like Domain"/>
    <property type="match status" value="1"/>
</dbReference>
<reference evidence="2 3" key="1">
    <citation type="journal article" date="2015" name="Environ. Microbiol.">
        <title>Methane oxidation coupled to nitrate reduction under hypoxia by the Gammaproteobacterium Methylomonas denitrificans, sp. nov. type strain FJG1.</title>
        <authorList>
            <person name="Kits K.D."/>
            <person name="Klotz M.G."/>
            <person name="Stein L.Y."/>
        </authorList>
    </citation>
    <scope>NUCLEOTIDE SEQUENCE [LARGE SCALE GENOMIC DNA]</scope>
    <source>
        <strain evidence="2 3">FJG1</strain>
    </source>
</reference>
<dbReference type="InterPro" id="IPR002347">
    <property type="entry name" value="SDR_fam"/>
</dbReference>
<dbReference type="EMBL" id="CP014476">
    <property type="protein sequence ID" value="AMK77652.1"/>
    <property type="molecule type" value="Genomic_DNA"/>
</dbReference>
<dbReference type="PRINTS" id="PR00081">
    <property type="entry name" value="GDHRDH"/>
</dbReference>